<accession>X0XDU8</accession>
<dbReference type="Gene3D" id="3.40.50.150">
    <property type="entry name" value="Vaccinia Virus protein VP39"/>
    <property type="match status" value="2"/>
</dbReference>
<gene>
    <name evidence="5" type="ORF">S01H1_63344</name>
</gene>
<dbReference type="PROSITE" id="PS00092">
    <property type="entry name" value="N6_MTASE"/>
    <property type="match status" value="1"/>
</dbReference>
<feature type="non-terminal residue" evidence="5">
    <location>
        <position position="1"/>
    </location>
</feature>
<evidence type="ECO:0000259" key="4">
    <source>
        <dbReference type="Pfam" id="PF01555"/>
    </source>
</evidence>
<evidence type="ECO:0000313" key="5">
    <source>
        <dbReference type="EMBL" id="GAG34833.1"/>
    </source>
</evidence>
<name>X0XDU8_9ZZZZ</name>
<dbReference type="GO" id="GO:0008170">
    <property type="term" value="F:N-methyltransferase activity"/>
    <property type="evidence" value="ECO:0007669"/>
    <property type="project" value="InterPro"/>
</dbReference>
<evidence type="ECO:0000256" key="2">
    <source>
        <dbReference type="ARBA" id="ARBA00022603"/>
    </source>
</evidence>
<dbReference type="Pfam" id="PF01555">
    <property type="entry name" value="N6_N4_Mtase"/>
    <property type="match status" value="1"/>
</dbReference>
<comment type="similarity">
    <text evidence="1">Belongs to the N(4)/N(6)-methyltransferase family.</text>
</comment>
<dbReference type="SUPFAM" id="SSF53335">
    <property type="entry name" value="S-adenosyl-L-methionine-dependent methyltransferases"/>
    <property type="match status" value="2"/>
</dbReference>
<comment type="caution">
    <text evidence="5">The sequence shown here is derived from an EMBL/GenBank/DDBJ whole genome shotgun (WGS) entry which is preliminary data.</text>
</comment>
<dbReference type="InterPro" id="IPR002941">
    <property type="entry name" value="DNA_methylase_N4/N6"/>
</dbReference>
<proteinExistence type="inferred from homology"/>
<dbReference type="InterPro" id="IPR002052">
    <property type="entry name" value="DNA_methylase_N6_adenine_CS"/>
</dbReference>
<dbReference type="GO" id="GO:0003677">
    <property type="term" value="F:DNA binding"/>
    <property type="evidence" value="ECO:0007669"/>
    <property type="project" value="InterPro"/>
</dbReference>
<protein>
    <recommendedName>
        <fullName evidence="4">DNA methylase N-4/N-6 domain-containing protein</fullName>
    </recommendedName>
</protein>
<dbReference type="AlphaFoldDB" id="X0XDU8"/>
<keyword evidence="2" id="KW-0489">Methyltransferase</keyword>
<reference evidence="5" key="1">
    <citation type="journal article" date="2014" name="Front. Microbiol.">
        <title>High frequency of phylogenetically diverse reductive dehalogenase-homologous genes in deep subseafloor sedimentary metagenomes.</title>
        <authorList>
            <person name="Kawai M."/>
            <person name="Futagami T."/>
            <person name="Toyoda A."/>
            <person name="Takaki Y."/>
            <person name="Nishi S."/>
            <person name="Hori S."/>
            <person name="Arai W."/>
            <person name="Tsubouchi T."/>
            <person name="Morono Y."/>
            <person name="Uchiyama I."/>
            <person name="Ito T."/>
            <person name="Fujiyama A."/>
            <person name="Inagaki F."/>
            <person name="Takami H."/>
        </authorList>
    </citation>
    <scope>NUCLEOTIDE SEQUENCE</scope>
    <source>
        <strain evidence="5">Expedition CK06-06</strain>
    </source>
</reference>
<keyword evidence="3" id="KW-0808">Transferase</keyword>
<sequence>WPGQIPAQMIAHILYYFSDQGDLVLDPMAGGGVVADTCLAFNRRCWSFDMDDRPDTRPEIEPYFWDITNLKWPVKGKTKPDLIIFDPPYFKKQENHYDPDAISGLSKERYLEFLENFFSLAHLNAKKSTQMAFINADWRDFQNTPAKQETRVNSILINDYLRILNQSGWQETHIFQAPLSSERFKANVVSAMQKKKIIGVTSRYVIISKKK</sequence>
<organism evidence="5">
    <name type="scientific">marine sediment metagenome</name>
    <dbReference type="NCBI Taxonomy" id="412755"/>
    <lineage>
        <taxon>unclassified sequences</taxon>
        <taxon>metagenomes</taxon>
        <taxon>ecological metagenomes</taxon>
    </lineage>
</organism>
<dbReference type="GO" id="GO:0032259">
    <property type="term" value="P:methylation"/>
    <property type="evidence" value="ECO:0007669"/>
    <property type="project" value="UniProtKB-KW"/>
</dbReference>
<evidence type="ECO:0000256" key="3">
    <source>
        <dbReference type="ARBA" id="ARBA00022679"/>
    </source>
</evidence>
<dbReference type="InterPro" id="IPR029063">
    <property type="entry name" value="SAM-dependent_MTases_sf"/>
</dbReference>
<dbReference type="EMBL" id="BARS01041677">
    <property type="protein sequence ID" value="GAG34833.1"/>
    <property type="molecule type" value="Genomic_DNA"/>
</dbReference>
<feature type="domain" description="DNA methylase N-4/N-6" evidence="4">
    <location>
        <begin position="2"/>
        <end position="51"/>
    </location>
</feature>
<evidence type="ECO:0000256" key="1">
    <source>
        <dbReference type="ARBA" id="ARBA00006594"/>
    </source>
</evidence>